<organism evidence="1">
    <name type="scientific">Phascolarctobacterium faecium</name>
    <dbReference type="NCBI Taxonomy" id="33025"/>
    <lineage>
        <taxon>Bacteria</taxon>
        <taxon>Bacillati</taxon>
        <taxon>Bacillota</taxon>
        <taxon>Negativicutes</taxon>
        <taxon>Acidaminococcales</taxon>
        <taxon>Acidaminococcaceae</taxon>
        <taxon>Phascolarctobacterium</taxon>
    </lineage>
</organism>
<reference evidence="1" key="1">
    <citation type="submission" date="2012-11" db="EMBL/GenBank/DDBJ databases">
        <title>Dependencies among metagenomic species, viruses, plasmids and units of genetic variation.</title>
        <authorList>
            <person name="Nielsen H.B."/>
            <person name="Almeida M."/>
            <person name="Juncker A.S."/>
            <person name="Rasmussen S."/>
            <person name="Li J."/>
            <person name="Sunagawa S."/>
            <person name="Plichta D."/>
            <person name="Gautier L."/>
            <person name="Le Chatelier E."/>
            <person name="Peletier E."/>
            <person name="Bonde I."/>
            <person name="Nielsen T."/>
            <person name="Manichanh C."/>
            <person name="Arumugam M."/>
            <person name="Batto J."/>
            <person name="Santos M.B.Q.D."/>
            <person name="Blom N."/>
            <person name="Borruel N."/>
            <person name="Burgdorf K.S."/>
            <person name="Boumezbeur F."/>
            <person name="Casellas F."/>
            <person name="Dore J."/>
            <person name="Guarner F."/>
            <person name="Hansen T."/>
            <person name="Hildebrand F."/>
            <person name="Kaas R.S."/>
            <person name="Kennedy S."/>
            <person name="Kristiansen K."/>
            <person name="Kultima J.R."/>
            <person name="Leonard P."/>
            <person name="Levenez F."/>
            <person name="Lund O."/>
            <person name="Moumen B."/>
            <person name="Le Paslier D."/>
            <person name="Pons N."/>
            <person name="Pedersen O."/>
            <person name="Prifti E."/>
            <person name="Qin J."/>
            <person name="Raes J."/>
            <person name="Tap J."/>
            <person name="Tims S."/>
            <person name="Ussery D.W."/>
            <person name="Yamada T."/>
            <person name="MetaHit consortium"/>
            <person name="Renault P."/>
            <person name="Sicheritz-Ponten T."/>
            <person name="Bork P."/>
            <person name="Wang J."/>
            <person name="Brunak S."/>
            <person name="Ehrlich S.D."/>
        </authorList>
    </citation>
    <scope>NUCLEOTIDE SEQUENCE [LARGE SCALE GENOMIC DNA]</scope>
</reference>
<dbReference type="EMBL" id="WNBW01000001">
    <property type="protein sequence ID" value="MTU03105.1"/>
    <property type="molecule type" value="Genomic_DNA"/>
</dbReference>
<reference evidence="4 5" key="2">
    <citation type="journal article" date="2019" name="Nat. Med.">
        <title>A library of human gut bacterial isolates paired with longitudinal multiomics data enables mechanistic microbiome research.</title>
        <authorList>
            <person name="Poyet M."/>
            <person name="Groussin M."/>
            <person name="Gibbons S.M."/>
            <person name="Avila-Pacheco J."/>
            <person name="Jiang X."/>
            <person name="Kearney S.M."/>
            <person name="Perrotta A.R."/>
            <person name="Berdy B."/>
            <person name="Zhao S."/>
            <person name="Lieberman T.D."/>
            <person name="Swanson P.K."/>
            <person name="Smith M."/>
            <person name="Roesemann S."/>
            <person name="Alexander J.E."/>
            <person name="Rich S.A."/>
            <person name="Livny J."/>
            <person name="Vlamakis H."/>
            <person name="Clish C."/>
            <person name="Bullock K."/>
            <person name="Deik A."/>
            <person name="Scott J."/>
            <person name="Pierce K.A."/>
            <person name="Xavier R.J."/>
            <person name="Alm E.J."/>
        </authorList>
    </citation>
    <scope>NUCLEOTIDE SEQUENCE [LARGE SCALE GENOMIC DNA]</scope>
    <source>
        <strain evidence="2 5">BIOML-A13</strain>
        <strain evidence="3 4">BIOML-A3</strain>
    </source>
</reference>
<accession>R6IJM1</accession>
<evidence type="ECO:0000313" key="1">
    <source>
        <dbReference type="EMBL" id="CDB45531.1"/>
    </source>
</evidence>
<dbReference type="RefSeq" id="WP_021717560.1">
    <property type="nucleotide sequence ID" value="NZ_AP019004.1"/>
</dbReference>
<sequence>MYIDYQILSVVEDMSANPQSKFDGMNCTPIALGRYDDSSKILCLSATQTNFPHLSNDKKYNIIARNKENQKTESFSGTYNNDWSFSIFQYNGTAV</sequence>
<dbReference type="EMBL" id="CBDS010000041">
    <property type="protein sequence ID" value="CDB45531.1"/>
    <property type="molecule type" value="Genomic_DNA"/>
</dbReference>
<evidence type="ECO:0000313" key="2">
    <source>
        <dbReference type="EMBL" id="MTT74974.1"/>
    </source>
</evidence>
<comment type="caution">
    <text evidence="1">The sequence shown here is derived from an EMBL/GenBank/DDBJ whole genome shotgun (WGS) entry which is preliminary data.</text>
</comment>
<evidence type="ECO:0000313" key="4">
    <source>
        <dbReference type="Proteomes" id="UP000443070"/>
    </source>
</evidence>
<protein>
    <submittedName>
        <fullName evidence="1">Uncharacterized protein</fullName>
    </submittedName>
</protein>
<dbReference type="Proteomes" id="UP000443070">
    <property type="component" value="Unassembled WGS sequence"/>
</dbReference>
<keyword evidence="4" id="KW-1185">Reference proteome</keyword>
<dbReference type="EMBL" id="WNBM01000001">
    <property type="protein sequence ID" value="MTT74974.1"/>
    <property type="molecule type" value="Genomic_DNA"/>
</dbReference>
<evidence type="ECO:0000313" key="3">
    <source>
        <dbReference type="EMBL" id="MTU03105.1"/>
    </source>
</evidence>
<dbReference type="GeneID" id="49406965"/>
<gene>
    <name evidence="1" type="ORF">BN533_00657</name>
    <name evidence="2" type="ORF">GMD11_01655</name>
    <name evidence="3" type="ORF">GMD18_01650</name>
</gene>
<accession>A0A3G9H5K2</accession>
<dbReference type="Proteomes" id="UP000484547">
    <property type="component" value="Unassembled WGS sequence"/>
</dbReference>
<proteinExistence type="predicted"/>
<dbReference type="AlphaFoldDB" id="A0A3G9H5K2"/>
<evidence type="ECO:0000313" key="5">
    <source>
        <dbReference type="Proteomes" id="UP000484547"/>
    </source>
</evidence>
<name>A0A3G9H5K2_9FIRM</name>